<feature type="compositionally biased region" description="Acidic residues" evidence="1">
    <location>
        <begin position="71"/>
        <end position="94"/>
    </location>
</feature>
<dbReference type="EMBL" id="UYSU01035050">
    <property type="protein sequence ID" value="VDL95509.1"/>
    <property type="molecule type" value="Genomic_DNA"/>
</dbReference>
<evidence type="ECO:0000313" key="4">
    <source>
        <dbReference type="WBParaSite" id="SSLN_0000947301-mRNA-1"/>
    </source>
</evidence>
<feature type="region of interest" description="Disordered" evidence="1">
    <location>
        <begin position="71"/>
        <end position="99"/>
    </location>
</feature>
<accession>A0A183SY26</accession>
<dbReference type="Proteomes" id="UP000275846">
    <property type="component" value="Unassembled WGS sequence"/>
</dbReference>
<organism evidence="4">
    <name type="scientific">Schistocephalus solidus</name>
    <name type="common">Tapeworm</name>
    <dbReference type="NCBI Taxonomy" id="70667"/>
    <lineage>
        <taxon>Eukaryota</taxon>
        <taxon>Metazoa</taxon>
        <taxon>Spiralia</taxon>
        <taxon>Lophotrochozoa</taxon>
        <taxon>Platyhelminthes</taxon>
        <taxon>Cestoda</taxon>
        <taxon>Eucestoda</taxon>
        <taxon>Diphyllobothriidea</taxon>
        <taxon>Diphyllobothriidae</taxon>
        <taxon>Schistocephalus</taxon>
    </lineage>
</organism>
<reference evidence="4" key="1">
    <citation type="submission" date="2016-06" db="UniProtKB">
        <authorList>
            <consortium name="WormBaseParasite"/>
        </authorList>
    </citation>
    <scope>IDENTIFICATION</scope>
</reference>
<gene>
    <name evidence="2" type="ORF">SSLN_LOCUS9124</name>
</gene>
<evidence type="ECO:0000313" key="2">
    <source>
        <dbReference type="EMBL" id="VDL95509.1"/>
    </source>
</evidence>
<evidence type="ECO:0000256" key="1">
    <source>
        <dbReference type="SAM" id="MobiDB-lite"/>
    </source>
</evidence>
<dbReference type="WBParaSite" id="SSLN_0000947301-mRNA-1">
    <property type="protein sequence ID" value="SSLN_0000947301-mRNA-1"/>
    <property type="gene ID" value="SSLN_0000947301"/>
</dbReference>
<reference evidence="2 3" key="2">
    <citation type="submission" date="2018-11" db="EMBL/GenBank/DDBJ databases">
        <authorList>
            <consortium name="Pathogen Informatics"/>
        </authorList>
    </citation>
    <scope>NUCLEOTIDE SEQUENCE [LARGE SCALE GENOMIC DNA]</scope>
    <source>
        <strain evidence="2 3">NST_G2</strain>
    </source>
</reference>
<proteinExistence type="predicted"/>
<name>A0A183SY26_SCHSO</name>
<sequence>MNKSLFIDLLGNRPAHRSGLACFAIDYAQNIYGLAPCGLTPILPTTARLNLSCVRSVSPLSFFDSLLEGTEDDEFVGDDDDDDDADDDDDDDDDRCVSRDPVKDATNRVIYPNGPIALTCEVVDVYFCHRRFNSYHGRSRILLIFTVPQNSVAYYGC</sequence>
<evidence type="ECO:0000313" key="3">
    <source>
        <dbReference type="Proteomes" id="UP000275846"/>
    </source>
</evidence>
<dbReference type="AlphaFoldDB" id="A0A183SY26"/>
<keyword evidence="3" id="KW-1185">Reference proteome</keyword>
<protein>
    <submittedName>
        <fullName evidence="2 4">Uncharacterized protein</fullName>
    </submittedName>
</protein>